<evidence type="ECO:0000256" key="1">
    <source>
        <dbReference type="ARBA" id="ARBA00023157"/>
    </source>
</evidence>
<feature type="binding site" evidence="4">
    <location>
        <position position="485"/>
    </location>
    <ligand>
        <name>Zn(2+)</name>
        <dbReference type="ChEBI" id="CHEBI:29105"/>
        <note>catalytic</note>
    </ligand>
</feature>
<protein>
    <recommendedName>
        <fullName evidence="3">Disintegrin and metalloproteinase domain-containing protein B</fullName>
    </recommendedName>
</protein>
<feature type="compositionally biased region" description="Low complexity" evidence="5">
    <location>
        <begin position="805"/>
        <end position="819"/>
    </location>
</feature>
<dbReference type="GO" id="GO:0006508">
    <property type="term" value="P:proteolysis"/>
    <property type="evidence" value="ECO:0007669"/>
    <property type="project" value="InterPro"/>
</dbReference>
<dbReference type="InterPro" id="IPR036436">
    <property type="entry name" value="Disintegrin_dom_sf"/>
</dbReference>
<feature type="active site" evidence="4">
    <location>
        <position position="482"/>
    </location>
</feature>
<dbReference type="SMART" id="SM00050">
    <property type="entry name" value="DISIN"/>
    <property type="match status" value="1"/>
</dbReference>
<feature type="compositionally biased region" description="Pro residues" evidence="5">
    <location>
        <begin position="848"/>
        <end position="873"/>
    </location>
</feature>
<dbReference type="Proteomes" id="UP000807716">
    <property type="component" value="Unassembled WGS sequence"/>
</dbReference>
<comment type="caution">
    <text evidence="10">The sequence shown here is derived from an EMBL/GenBank/DDBJ whole genome shotgun (WGS) entry which is preliminary data.</text>
</comment>
<feature type="signal peptide" evidence="7">
    <location>
        <begin position="1"/>
        <end position="25"/>
    </location>
</feature>
<feature type="transmembrane region" description="Helical" evidence="6">
    <location>
        <begin position="751"/>
        <end position="778"/>
    </location>
</feature>
<keyword evidence="11" id="KW-1185">Reference proteome</keyword>
<keyword evidence="6" id="KW-0472">Membrane</keyword>
<dbReference type="EMBL" id="JAAAJB010000063">
    <property type="protein sequence ID" value="KAG0267954.1"/>
    <property type="molecule type" value="Genomic_DNA"/>
</dbReference>
<evidence type="ECO:0000259" key="8">
    <source>
        <dbReference type="PROSITE" id="PS50214"/>
    </source>
</evidence>
<feature type="compositionally biased region" description="Basic and acidic residues" evidence="5">
    <location>
        <begin position="879"/>
        <end position="892"/>
    </location>
</feature>
<evidence type="ECO:0000256" key="2">
    <source>
        <dbReference type="ARBA" id="ARBA00056552"/>
    </source>
</evidence>
<reference evidence="10" key="1">
    <citation type="journal article" date="2020" name="Fungal Divers.">
        <title>Resolving the Mortierellaceae phylogeny through synthesis of multi-gene phylogenetics and phylogenomics.</title>
        <authorList>
            <person name="Vandepol N."/>
            <person name="Liber J."/>
            <person name="Desiro A."/>
            <person name="Na H."/>
            <person name="Kennedy M."/>
            <person name="Barry K."/>
            <person name="Grigoriev I.V."/>
            <person name="Miller A.N."/>
            <person name="O'Donnell K."/>
            <person name="Stajich J.E."/>
            <person name="Bonito G."/>
        </authorList>
    </citation>
    <scope>NUCLEOTIDE SEQUENCE</scope>
    <source>
        <strain evidence="10">BC1065</strain>
    </source>
</reference>
<accession>A0A9P6QJE4</accession>
<evidence type="ECO:0000313" key="10">
    <source>
        <dbReference type="EMBL" id="KAG0267954.1"/>
    </source>
</evidence>
<dbReference type="PROSITE" id="PS50215">
    <property type="entry name" value="ADAM_MEPRO"/>
    <property type="match status" value="1"/>
</dbReference>
<keyword evidence="6" id="KW-1133">Transmembrane helix</keyword>
<dbReference type="GO" id="GO:0046872">
    <property type="term" value="F:metal ion binding"/>
    <property type="evidence" value="ECO:0007669"/>
    <property type="project" value="UniProtKB-KW"/>
</dbReference>
<dbReference type="OrthoDB" id="5951731at2759"/>
<keyword evidence="4" id="KW-0862">Zinc</keyword>
<dbReference type="Gene3D" id="4.10.70.10">
    <property type="entry name" value="Disintegrin domain"/>
    <property type="match status" value="1"/>
</dbReference>
<feature type="region of interest" description="Disordered" evidence="5">
    <location>
        <begin position="805"/>
        <end position="836"/>
    </location>
</feature>
<feature type="domain" description="Peptidase M12B" evidence="9">
    <location>
        <begin position="328"/>
        <end position="552"/>
    </location>
</feature>
<dbReference type="Gene3D" id="3.40.390.10">
    <property type="entry name" value="Collagenase (Catalytic Domain)"/>
    <property type="match status" value="1"/>
</dbReference>
<feature type="region of interest" description="Disordered" evidence="5">
    <location>
        <begin position="848"/>
        <end position="958"/>
    </location>
</feature>
<feature type="compositionally biased region" description="Polar residues" evidence="5">
    <location>
        <begin position="923"/>
        <end position="940"/>
    </location>
</feature>
<feature type="binding site" evidence="4">
    <location>
        <position position="491"/>
    </location>
    <ligand>
        <name>Zn(2+)</name>
        <dbReference type="ChEBI" id="CHEBI:29105"/>
        <note>catalytic</note>
    </ligand>
</feature>
<dbReference type="AlphaFoldDB" id="A0A9P6QJE4"/>
<dbReference type="GO" id="GO:0004222">
    <property type="term" value="F:metalloendopeptidase activity"/>
    <property type="evidence" value="ECO:0007669"/>
    <property type="project" value="InterPro"/>
</dbReference>
<feature type="chain" id="PRO_5040194476" description="Disintegrin and metalloproteinase domain-containing protein B" evidence="7">
    <location>
        <begin position="26"/>
        <end position="958"/>
    </location>
</feature>
<dbReference type="InterPro" id="IPR001762">
    <property type="entry name" value="Disintegrin_dom"/>
</dbReference>
<evidence type="ECO:0000256" key="7">
    <source>
        <dbReference type="SAM" id="SignalP"/>
    </source>
</evidence>
<evidence type="ECO:0000256" key="3">
    <source>
        <dbReference type="ARBA" id="ARBA00074021"/>
    </source>
</evidence>
<keyword evidence="6" id="KW-0812">Transmembrane</keyword>
<dbReference type="SUPFAM" id="SSF57552">
    <property type="entry name" value="Blood coagulation inhibitor (disintegrin)"/>
    <property type="match status" value="1"/>
</dbReference>
<evidence type="ECO:0000256" key="4">
    <source>
        <dbReference type="PROSITE-ProRule" id="PRU00276"/>
    </source>
</evidence>
<dbReference type="Pfam" id="PF00200">
    <property type="entry name" value="Disintegrin"/>
    <property type="match status" value="1"/>
</dbReference>
<gene>
    <name evidence="10" type="ORF">DFQ27_007825</name>
</gene>
<dbReference type="InterPro" id="IPR024079">
    <property type="entry name" value="MetalloPept_cat_dom_sf"/>
</dbReference>
<comment type="function">
    <text evidence="2">Probable zinc protease.</text>
</comment>
<organism evidence="10 11">
    <name type="scientific">Actinomortierella ambigua</name>
    <dbReference type="NCBI Taxonomy" id="1343610"/>
    <lineage>
        <taxon>Eukaryota</taxon>
        <taxon>Fungi</taxon>
        <taxon>Fungi incertae sedis</taxon>
        <taxon>Mucoromycota</taxon>
        <taxon>Mortierellomycotina</taxon>
        <taxon>Mortierellomycetes</taxon>
        <taxon>Mortierellales</taxon>
        <taxon>Mortierellaceae</taxon>
        <taxon>Actinomortierella</taxon>
    </lineage>
</organism>
<dbReference type="SUPFAM" id="SSF55486">
    <property type="entry name" value="Metalloproteases ('zincins'), catalytic domain"/>
    <property type="match status" value="1"/>
</dbReference>
<keyword evidence="1" id="KW-1015">Disulfide bond</keyword>
<name>A0A9P6QJE4_9FUNG</name>
<evidence type="ECO:0000313" key="11">
    <source>
        <dbReference type="Proteomes" id="UP000807716"/>
    </source>
</evidence>
<evidence type="ECO:0000256" key="5">
    <source>
        <dbReference type="SAM" id="MobiDB-lite"/>
    </source>
</evidence>
<feature type="domain" description="Disintegrin" evidence="8">
    <location>
        <begin position="561"/>
        <end position="650"/>
    </location>
</feature>
<dbReference type="PANTHER" id="PTHR11905:SF159">
    <property type="entry name" value="ADAM METALLOPROTEASE"/>
    <property type="match status" value="1"/>
</dbReference>
<dbReference type="FunFam" id="4.10.70.10:FF:000003">
    <property type="entry name" value="Disintegrin and metalloproteinase domain-containing protein 17"/>
    <property type="match status" value="1"/>
</dbReference>
<proteinExistence type="predicted"/>
<feature type="binding site" evidence="4">
    <location>
        <position position="481"/>
    </location>
    <ligand>
        <name>Zn(2+)</name>
        <dbReference type="ChEBI" id="CHEBI:29105"/>
        <note>catalytic</note>
    </ligand>
</feature>
<evidence type="ECO:0000256" key="6">
    <source>
        <dbReference type="SAM" id="Phobius"/>
    </source>
</evidence>
<dbReference type="InterPro" id="IPR001590">
    <property type="entry name" value="Peptidase_M12B"/>
</dbReference>
<keyword evidence="7" id="KW-0732">Signal</keyword>
<dbReference type="Pfam" id="PF13688">
    <property type="entry name" value="Reprolysin_5"/>
    <property type="match status" value="1"/>
</dbReference>
<comment type="caution">
    <text evidence="4">Lacks conserved residue(s) required for the propagation of feature annotation.</text>
</comment>
<evidence type="ECO:0000259" key="9">
    <source>
        <dbReference type="PROSITE" id="PS50215"/>
    </source>
</evidence>
<dbReference type="PANTHER" id="PTHR11905">
    <property type="entry name" value="ADAM A DISINTEGRIN AND METALLOPROTEASE DOMAIN"/>
    <property type="match status" value="1"/>
</dbReference>
<sequence length="958" mass="103976">MLFRARGCFVSLVSLLALSATYVQAHTTHNPIIAHSENVVSVHHEILPRVAPHELHQDQSLAKRALLEARLTDTSIHHDDTLRLQLEAYNATYYLYLEPNHDLFHANLNFGDDMSREDIRAFKGVVLASKRDADLHWNRIRTTSRQPDQSGRTLDYMMHEEGVVGWARMIVDQDEQDRNKLILSGAFTVFDDTFHVTPKQTYHRQKRSEDALPLSYSPESHLVIFRDSDLYRPGNSHLRTKRSARDPTNTCGSDTMLNRTTEFEEALSQRGHYYPPDRNVPLPMGAMDSDLSSSWPSLLTPASLQKRKLEIRAAGPNPVPAGCPQNRMVIYMGVAADCAYVRNYGNTTEARKQIFSSFNTASAIYESTFNVALGIITLNIESSVCPTTPTADVPWNQDCSEAYTIDRRLSDFSWWRGQGDRSKDGAGLWHLMTKCNSGAVVGIAWTKTVCQMKTQQQNGNQYTAGTGVSSASPNEWMIVAHEIGHGFGAIHDCTATCSPDCCRLSTTVCDAGGKYIMNPSENQPTREFSPCSIKAICSTIQSPQGQCLQPPGTREVQESGVNICGNGIRETGEECDCGSPEDCAKDTCCDGATCKFKNGAVCDDINDDCCRNCQPAAAGTVCRNAISECDTAEVCSGTSATCPPDVRIPDLTPCGNGTTGSGSLQCAKGVCTSRDLQCQQQGRGITAACPNSNTCDLLCNDPGGNAMTCTQLGGLYFLDGTPCGFGGTCQQGACSYSSGINGVLDWARRHLYIVIPVGIVVGLLVLCCIWSCICSPLIRRSRGDKPKSLRKRYGRQNRLVPAYPGPAGAAAAGHLTPNPNGIPPPGTYDPNSQYPVVPVYHAPPGVPPPMPAPPPSSFPSHPPPVYQGGPPPVSQSEADLQRAMDESRREYEMQNLQHQPPHSPPHPTSATLTAPYSPPHSPPQSTHGSVSHAPQSTHGSVSHPSPPQPPAQLPKTHP</sequence>
<keyword evidence="4" id="KW-0479">Metal-binding</keyword>
<dbReference type="PROSITE" id="PS50214">
    <property type="entry name" value="DISINTEGRIN_2"/>
    <property type="match status" value="1"/>
</dbReference>